<reference evidence="1 2" key="1">
    <citation type="submission" date="2014-08" db="EMBL/GenBank/DDBJ databases">
        <title>Genome sequences of NCPPB Pectobacterium isolates.</title>
        <authorList>
            <person name="Glover R.H."/>
            <person name="Sapp M."/>
            <person name="Elphinstone J."/>
        </authorList>
    </citation>
    <scope>NUCLEOTIDE SEQUENCE [LARGE SCALE GENOMIC DNA]</scope>
    <source>
        <strain evidence="1 2">NCPPB 2795</strain>
    </source>
</reference>
<evidence type="ECO:0000313" key="2">
    <source>
        <dbReference type="Proteomes" id="UP000032874"/>
    </source>
</evidence>
<accession>A0A093SBY7</accession>
<sequence length="138" mass="15496">MDNPPESTSSSEPLCLDYTDYLAALCNKRWRFVDAMYGVMPIFGMVTKMAAARQSAPKEQLKVLALQVLSTQVSDETNIIRLITLARQQGLTAFDIQLPYALTSEQLNAIGNECDEVLDLTLRDERLSVRFKMPAVQH</sequence>
<name>A0A093SBY7_9GAMM</name>
<dbReference type="AlphaFoldDB" id="A0A093SBY7"/>
<protein>
    <submittedName>
        <fullName evidence="1">Uncharacterized protein</fullName>
    </submittedName>
</protein>
<dbReference type="EMBL" id="JQHM01000001">
    <property type="protein sequence ID" value="KFX07631.1"/>
    <property type="molecule type" value="Genomic_DNA"/>
</dbReference>
<dbReference type="Proteomes" id="UP000032874">
    <property type="component" value="Unassembled WGS sequence"/>
</dbReference>
<evidence type="ECO:0000313" key="1">
    <source>
        <dbReference type="EMBL" id="KFX07631.1"/>
    </source>
</evidence>
<proteinExistence type="predicted"/>
<gene>
    <name evidence="1" type="ORF">KP22_05935</name>
</gene>
<dbReference type="eggNOG" id="ENOG5032RU7">
    <property type="taxonomic scope" value="Bacteria"/>
</dbReference>
<dbReference type="RefSeq" id="WP_039323007.1">
    <property type="nucleotide sequence ID" value="NZ_JQHM01000001.1"/>
</dbReference>
<comment type="caution">
    <text evidence="1">The sequence shown here is derived from an EMBL/GenBank/DDBJ whole genome shotgun (WGS) entry which is preliminary data.</text>
</comment>
<organism evidence="1 2">
    <name type="scientific">Pectobacterium betavasculorum</name>
    <dbReference type="NCBI Taxonomy" id="55207"/>
    <lineage>
        <taxon>Bacteria</taxon>
        <taxon>Pseudomonadati</taxon>
        <taxon>Pseudomonadota</taxon>
        <taxon>Gammaproteobacteria</taxon>
        <taxon>Enterobacterales</taxon>
        <taxon>Pectobacteriaceae</taxon>
        <taxon>Pectobacterium</taxon>
    </lineage>
</organism>